<comment type="caution">
    <text evidence="5">The sequence shown here is derived from an EMBL/GenBank/DDBJ whole genome shotgun (WGS) entry which is preliminary data.</text>
</comment>
<dbReference type="GO" id="GO:0005524">
    <property type="term" value="F:ATP binding"/>
    <property type="evidence" value="ECO:0007669"/>
    <property type="project" value="UniProtKB-KW"/>
</dbReference>
<dbReference type="InterPro" id="IPR027417">
    <property type="entry name" value="P-loop_NTPase"/>
</dbReference>
<accession>A0A8J7SJ64</accession>
<reference evidence="5" key="1">
    <citation type="submission" date="2021-04" db="EMBL/GenBank/DDBJ databases">
        <authorList>
            <person name="Zhang D.-C."/>
        </authorList>
    </citation>
    <scope>NUCLEOTIDE SEQUENCE</scope>
    <source>
        <strain evidence="5">CGMCC 1.15697</strain>
    </source>
</reference>
<dbReference type="PROSITE" id="PS50893">
    <property type="entry name" value="ABC_TRANSPORTER_2"/>
    <property type="match status" value="1"/>
</dbReference>
<evidence type="ECO:0000256" key="2">
    <source>
        <dbReference type="ARBA" id="ARBA00022741"/>
    </source>
</evidence>
<dbReference type="Proteomes" id="UP000672602">
    <property type="component" value="Unassembled WGS sequence"/>
</dbReference>
<dbReference type="GO" id="GO:0005886">
    <property type="term" value="C:plasma membrane"/>
    <property type="evidence" value="ECO:0007669"/>
    <property type="project" value="TreeGrafter"/>
</dbReference>
<dbReference type="InterPro" id="IPR003439">
    <property type="entry name" value="ABC_transporter-like_ATP-bd"/>
</dbReference>
<dbReference type="Gene3D" id="3.40.50.300">
    <property type="entry name" value="P-loop containing nucleotide triphosphate hydrolases"/>
    <property type="match status" value="1"/>
</dbReference>
<dbReference type="InterPro" id="IPR003593">
    <property type="entry name" value="AAA+_ATPase"/>
</dbReference>
<sequence>MRPLLSIQDLTIVYGGLVALGSVSFDVDERAIHGVIGPNGAGKSTLVNALTGFAPISSGTVTLADRHIGGIPAHAAAAAGIARTFQNIRLFAGMTVLENTLVGAHRHFRARLPHLLLRAATARGEEKRWRERAMGELDFVGLTGQAQASAGALSYGHQRRLEIARALLLEPALLLLDEPMAGMNAAEKEEIETLIRKVRERGVTVLIIEHDMQVMRRLCERVTVLHHGRRLADGATAEVFAETAVQEAYLGRSS</sequence>
<keyword evidence="2" id="KW-0547">Nucleotide-binding</keyword>
<dbReference type="EMBL" id="JAGMWN010000004">
    <property type="protein sequence ID" value="MBP5857513.1"/>
    <property type="molecule type" value="Genomic_DNA"/>
</dbReference>
<keyword evidence="6" id="KW-1185">Reference proteome</keyword>
<evidence type="ECO:0000256" key="3">
    <source>
        <dbReference type="ARBA" id="ARBA00022840"/>
    </source>
</evidence>
<protein>
    <submittedName>
        <fullName evidence="5">ABC transporter ATP-binding protein</fullName>
    </submittedName>
</protein>
<dbReference type="GO" id="GO:0016887">
    <property type="term" value="F:ATP hydrolysis activity"/>
    <property type="evidence" value="ECO:0007669"/>
    <property type="project" value="InterPro"/>
</dbReference>
<dbReference type="PANTHER" id="PTHR45772">
    <property type="entry name" value="CONSERVED COMPONENT OF ABC TRANSPORTER FOR NATURAL AMINO ACIDS-RELATED"/>
    <property type="match status" value="1"/>
</dbReference>
<dbReference type="PANTHER" id="PTHR45772:SF9">
    <property type="entry name" value="CONSERVED COMPONENT OF ABC TRANSPORTER FOR NATURAL AMINO ACIDS"/>
    <property type="match status" value="1"/>
</dbReference>
<keyword evidence="1" id="KW-0813">Transport</keyword>
<dbReference type="AlphaFoldDB" id="A0A8J7SJ64"/>
<organism evidence="5 6">
    <name type="scientific">Marivibrio halodurans</name>
    <dbReference type="NCBI Taxonomy" id="2039722"/>
    <lineage>
        <taxon>Bacteria</taxon>
        <taxon>Pseudomonadati</taxon>
        <taxon>Pseudomonadota</taxon>
        <taxon>Alphaproteobacteria</taxon>
        <taxon>Rhodospirillales</taxon>
        <taxon>Rhodospirillaceae</taxon>
        <taxon>Marivibrio</taxon>
    </lineage>
</organism>
<gene>
    <name evidence="5" type="ORF">KAJ83_10875</name>
</gene>
<keyword evidence="3 5" id="KW-0067">ATP-binding</keyword>
<proteinExistence type="predicted"/>
<evidence type="ECO:0000313" key="5">
    <source>
        <dbReference type="EMBL" id="MBP5857513.1"/>
    </source>
</evidence>
<dbReference type="FunFam" id="3.40.50.300:FF:000421">
    <property type="entry name" value="Branched-chain amino acid ABC transporter ATP-binding protein"/>
    <property type="match status" value="1"/>
</dbReference>
<name>A0A8J7SJ64_9PROT</name>
<feature type="domain" description="ABC transporter" evidence="4">
    <location>
        <begin position="5"/>
        <end position="252"/>
    </location>
</feature>
<evidence type="ECO:0000313" key="6">
    <source>
        <dbReference type="Proteomes" id="UP000672602"/>
    </source>
</evidence>
<dbReference type="RefSeq" id="WP_210682094.1">
    <property type="nucleotide sequence ID" value="NZ_JAGMWN010000004.1"/>
</dbReference>
<dbReference type="SUPFAM" id="SSF52540">
    <property type="entry name" value="P-loop containing nucleoside triphosphate hydrolases"/>
    <property type="match status" value="1"/>
</dbReference>
<evidence type="ECO:0000259" key="4">
    <source>
        <dbReference type="PROSITE" id="PS50893"/>
    </source>
</evidence>
<dbReference type="InterPro" id="IPR051120">
    <property type="entry name" value="ABC_AA/LPS_Transport"/>
</dbReference>
<dbReference type="SMART" id="SM00382">
    <property type="entry name" value="AAA"/>
    <property type="match status" value="1"/>
</dbReference>
<evidence type="ECO:0000256" key="1">
    <source>
        <dbReference type="ARBA" id="ARBA00022448"/>
    </source>
</evidence>
<dbReference type="Pfam" id="PF00005">
    <property type="entry name" value="ABC_tran"/>
    <property type="match status" value="1"/>
</dbReference>